<dbReference type="InterPro" id="IPR010069">
    <property type="entry name" value="CdiA_FHA1_rpt"/>
</dbReference>
<name>A0A0N0GLV7_9NEIS</name>
<accession>A0A0N0GLV7</accession>
<dbReference type="Proteomes" id="UP000037939">
    <property type="component" value="Unassembled WGS sequence"/>
</dbReference>
<dbReference type="PATRIC" id="fig|857265.3.peg.3447"/>
<dbReference type="InterPro" id="IPR011050">
    <property type="entry name" value="Pectin_lyase_fold/virulence"/>
</dbReference>
<dbReference type="EMBL" id="LAQT01000028">
    <property type="protein sequence ID" value="KPC50486.1"/>
    <property type="molecule type" value="Genomic_DNA"/>
</dbReference>
<organism evidence="2 3">
    <name type="scientific">Amantichitinum ursilacus</name>
    <dbReference type="NCBI Taxonomy" id="857265"/>
    <lineage>
        <taxon>Bacteria</taxon>
        <taxon>Pseudomonadati</taxon>
        <taxon>Pseudomonadota</taxon>
        <taxon>Betaproteobacteria</taxon>
        <taxon>Neisseriales</taxon>
        <taxon>Chitinibacteraceae</taxon>
        <taxon>Amantichitinum</taxon>
    </lineage>
</organism>
<dbReference type="Pfam" id="PF13332">
    <property type="entry name" value="Fil_haemagg_2"/>
    <property type="match status" value="2"/>
</dbReference>
<protein>
    <submittedName>
        <fullName evidence="2">Filamentous hemagglutinin</fullName>
    </submittedName>
</protein>
<dbReference type="InterPro" id="IPR025157">
    <property type="entry name" value="Hemagglutinin_rpt"/>
</dbReference>
<feature type="compositionally biased region" description="Gly residues" evidence="1">
    <location>
        <begin position="2116"/>
        <end position="2129"/>
    </location>
</feature>
<dbReference type="NCBIfam" id="TIGR01731">
    <property type="entry name" value="fil_hemag_20aa"/>
    <property type="match status" value="13"/>
</dbReference>
<dbReference type="RefSeq" id="WP_236692065.1">
    <property type="nucleotide sequence ID" value="NZ_LAQT01000028.1"/>
</dbReference>
<proteinExistence type="predicted"/>
<dbReference type="Pfam" id="PF05594">
    <property type="entry name" value="Fil_haemagg"/>
    <property type="match status" value="9"/>
</dbReference>
<dbReference type="GO" id="GO:0003824">
    <property type="term" value="F:catalytic activity"/>
    <property type="evidence" value="ECO:0007669"/>
    <property type="project" value="UniProtKB-ARBA"/>
</dbReference>
<evidence type="ECO:0000313" key="2">
    <source>
        <dbReference type="EMBL" id="KPC50486.1"/>
    </source>
</evidence>
<dbReference type="STRING" id="857265.WG78_16815"/>
<feature type="region of interest" description="Disordered" evidence="1">
    <location>
        <begin position="2116"/>
        <end position="2164"/>
    </location>
</feature>
<dbReference type="InterPro" id="IPR008619">
    <property type="entry name" value="Filamentous_hemagglutn_rpt"/>
</dbReference>
<evidence type="ECO:0000313" key="3">
    <source>
        <dbReference type="Proteomes" id="UP000037939"/>
    </source>
</evidence>
<gene>
    <name evidence="2" type="primary">fhaB_4</name>
    <name evidence="2" type="ORF">WG78_16815</name>
</gene>
<dbReference type="SUPFAM" id="SSF51126">
    <property type="entry name" value="Pectin lyase-like"/>
    <property type="match status" value="1"/>
</dbReference>
<reference evidence="2 3" key="1">
    <citation type="submission" date="2015-07" db="EMBL/GenBank/DDBJ databases">
        <title>Draft genome sequence of the Amantichitinum ursilacus IGB-41, a new chitin-degrading bacterium.</title>
        <authorList>
            <person name="Kirstahler P."/>
            <person name="Guenther M."/>
            <person name="Grumaz C."/>
            <person name="Rupp S."/>
            <person name="Zibek S."/>
            <person name="Sohn K."/>
        </authorList>
    </citation>
    <scope>NUCLEOTIDE SEQUENCE [LARGE SCALE GENOMIC DNA]</scope>
    <source>
        <strain evidence="2 3">IGB-41</strain>
    </source>
</reference>
<sequence>MTLTTGTALMNNGNLDGFRVQRGVIDISGAGMDSSQADYTDLIARAVQVNAGLWANTLKVTTGANDVSLDQSTVTTTVASGSAPVYGIDTAALGGMYAGKITLVGTEAGVGVRNLGTIGASAGDVIVTADGRLENAGHISASGNIQTDTHAGVVNNGSVYAQAETRLSTAGTLNNSGTLAARGNTTLTAAQVNSQSGSVLAAGLNSDGTLAGDGVLTVSASGALTAQGQNLAGSAVALSGSKLDLSHSQTGAQTLNLQAQNGDLNATGATLAATAQLQARSSGLLRTDAATVNAPQLTLSAHDLSNVSGQLLQTGSSDLTLTTAGDIDNTQGRIGSNSTNLTVQAATLSNQNGRLEHSGSGTLDVSAQTLNGQGGSILSAHALNLHGGQIDISGGQTGADQIAINAASLSNANGKIVQSGQGTMAISALDALGNPHGLINTAGQLVLTSGSLQNQNGQITAADTTQLRVQGLLDNNAGVVAANGALGLTVGSLDNGAGRIGSVRAGIHLDSVAEIDNGAGQINAAQNIALQATTLNNQNGQIIGRDLAVRSAATHMLDNRGGTLGARGRLDLHSGALDNTTGLIQADQALNIDTQGQALINQQSGTERGIISRAALTLNTGWLDNQAGFVGAEQIATIHATALDNRAGGTVSANGALHLGADQIDNQGGQLQAAADLDLAARDGHIDNSGGGLINAGGTLRLTAAALRNHETRGKDQGIQARAIQIVADQIDNQSGAIYADTDLDIASHGVLDNRSGVLSGQHLFIADRDSGSVQLTIANAGGSMVAAQRIDIRSASLAGAGTLASNGDLVLDLMQDFVSDGTVSVQHNVDLRVTGRLRNSGSVSAGKALHIRAASLDNQYSGELDGAQNTLDVQGALSNRGLIDGGAVRVNAVRIDNIGAGRIYGDHIALGADALVNQAEAEAAAVIAARSSMDLGVGSLINRDHALIFADGNLDIGGALSAAGHATGQARDIYNGSAQIQAMGNLRLAAGGIINDNLHLDIAPVVVDVSAHEEYLIRVDPRRYDVSEVYKKHDQVDIIHPINCGEPCIKKSTGNYDDFIQYLFIRSVSEDRILGSDPGVISAGGNIKLNTASLQNNQSRLLAGNTLEGTVGSVHNNATLGHKIIVDDGTEQHFYRFVLPKDDDQVRDPALHYAPPAIISDVPLVAWQQQEHAVISAAGQPAVQTTAPAAAAVAGVGTVTVQDRASAAATRTSATEIPSAAPGTPTVIRTIGPDTKVPDNALFRLNPQGQRGYLIETDPRFASYKTWLSSDYLLQQLQYDPALTQKRLGDGFYEQKLVREQIAQLTGRRFLDGYNDDQAQYQALLNNGVAMAKSWNLAPGIALSPAQIAQLTADVVWLVTQDVTLPDGSITRALVPQVYVRVKQGDIDGNGALIGGNNVNLTASADVMNSGTIAGRDVLTLTAQNVQNLNGRISADRVGVRAANDLNNLGGMIDAANQLGVMAGRDINITTTMRSGSNVQGSATQVASAGRDVALLAGQIANRGAGGQTLISAGHDLNLNAQTTGSSHSARYSPDAWRNQSDTQALGSTVSGHGDLQLRAGHDINARAAEVSSSKGQLQATAGHDINLGAAENTTQFDTGSKIKERMRFSKGSTTHYDALDRTTQSGTTFNGDTLDLRAGNDLNITGSNAVSDNGTTIRAGHDVNIVSSIDSSSEQHTSKTRRSGFFSNGGLSLTYGKQTQNVDGTSAEQAANASMVGASHGDVIISGGNAYRQEGGNVLAPQGDIGIYARKVDIGAAREASKASQQTEFKQSGLTVAINNPVLAAAQTAQQMAGAAKQSGNARVQTLAGAATALAAINSYDAVKADPGNAGGINVSIAYGQSKSESKTTQSGSTAAGSKVAAGGDVIIKATGAGADSKLTVQDSDIKGGGNVLLKADGSVNLLAASNTNEQHSDSRNQSAGVGVTLSYGKNGAAFGVTANAAVGRGGSDGTDQSWTNSHISAGKTVGIDSGGDANIKGAVVSGNQVVADVGGNLNIESLQDTHKYDSKDQQVSGSVTVGYGFSASANASQQKMNSDYASVTEQSGIKAGDGGFQVNVKGNTDLKGGVIESSQAAIDSKANSFTTGTLTYSDIENHAHYSATSVGIGGGYSQGGGGMKSLSQGDGGSGSSSSNNGGVGKDQNGDVASAGTKVPGSGNKSGFSTGTPIVMAASGDSGSITRSGISAGSLTITDEAGQLAKTGMTAAETLASLDTTASTDKDTTGALKPIFDKTQIEAGFTVAKSLINETNTYVGNRIAEAEQKKNQGLDPDAKSTDGKPLTLEERASLLADSAALQKAWGPDGTERQIVGALTAALAGNVTGSSAALVQNGAINYLQSLATNQVKGIADQLHDDTARAALQGIVGCAGAAATSQSCSAGALGASSSVLLNKLLDIANNVDATTLSPAEKEDRINTVQTLITGIAAASGMGSGTVAASTAARTESENNAVAIPGPTGAGIVSGAIQAQQTWLDLVKGSDGLDGTGAPRLTLPATPGLSQQINAMQSGIIALLSKSFSTDVTVQSIMSQFNLPAMARAYLEAYTNALVQPAHDPGNTSPPGQNVPVTDKNKGVLVNNATGQNGATILANPGQTSVGNGIIATPNNGPVLTDPAILNVKFPSKEELARQLGTTADDFHKNVKQDIKEDLDPEMRKIGADNPDIGITKDGNIVLKNPKTGKTIITDIPLDNYRK</sequence>
<dbReference type="InterPro" id="IPR012334">
    <property type="entry name" value="Pectin_lyas_fold"/>
</dbReference>
<keyword evidence="3" id="KW-1185">Reference proteome</keyword>
<comment type="caution">
    <text evidence="2">The sequence shown here is derived from an EMBL/GenBank/DDBJ whole genome shotgun (WGS) entry which is preliminary data.</text>
</comment>
<dbReference type="Gene3D" id="2.160.20.10">
    <property type="entry name" value="Single-stranded right-handed beta-helix, Pectin lyase-like"/>
    <property type="match status" value="1"/>
</dbReference>
<evidence type="ECO:0000256" key="1">
    <source>
        <dbReference type="SAM" id="MobiDB-lite"/>
    </source>
</evidence>